<evidence type="ECO:0000313" key="2">
    <source>
        <dbReference type="EMBL" id="KAH1187516.1"/>
    </source>
</evidence>
<gene>
    <name evidence="2" type="ORF">KIL84_020265</name>
</gene>
<feature type="region of interest" description="Disordered" evidence="1">
    <location>
        <begin position="1"/>
        <end position="55"/>
    </location>
</feature>
<dbReference type="AlphaFoldDB" id="A0A9D4BB20"/>
<name>A0A9D4BB20_9SAUR</name>
<evidence type="ECO:0000313" key="3">
    <source>
        <dbReference type="Proteomes" id="UP000827986"/>
    </source>
</evidence>
<comment type="caution">
    <text evidence="2">The sequence shown here is derived from an EMBL/GenBank/DDBJ whole genome shotgun (WGS) entry which is preliminary data.</text>
</comment>
<accession>A0A9D4BB20</accession>
<protein>
    <submittedName>
        <fullName evidence="2">Uncharacterized protein</fullName>
    </submittedName>
</protein>
<dbReference type="Proteomes" id="UP000827986">
    <property type="component" value="Unassembled WGS sequence"/>
</dbReference>
<evidence type="ECO:0000256" key="1">
    <source>
        <dbReference type="SAM" id="MobiDB-lite"/>
    </source>
</evidence>
<proteinExistence type="predicted"/>
<dbReference type="EMBL" id="JAHDVG010000463">
    <property type="protein sequence ID" value="KAH1187516.1"/>
    <property type="molecule type" value="Genomic_DNA"/>
</dbReference>
<keyword evidence="3" id="KW-1185">Reference proteome</keyword>
<sequence length="138" mass="14235">MPRCSASTPVLIAVPPPPSAPDTQPEYRVPQDPAGAEGSEEGYLSATSSSSSPDEAVAVTSTALALEVNRVLQQLLRQAAQSLAIQAEEVEVDVDPVVDILAPLGPSRVALPLIRMSGAGICESANDDSSKMAKDAII</sequence>
<reference evidence="2" key="1">
    <citation type="submission" date="2021-09" db="EMBL/GenBank/DDBJ databases">
        <title>The genome of Mauremys mutica provides insights into the evolution of semi-aquatic lifestyle.</title>
        <authorList>
            <person name="Gong S."/>
            <person name="Gao Y."/>
        </authorList>
    </citation>
    <scope>NUCLEOTIDE SEQUENCE</scope>
    <source>
        <strain evidence="2">MM-2020</strain>
        <tissue evidence="2">Muscle</tissue>
    </source>
</reference>
<organism evidence="2 3">
    <name type="scientific">Mauremys mutica</name>
    <name type="common">yellowpond turtle</name>
    <dbReference type="NCBI Taxonomy" id="74926"/>
    <lineage>
        <taxon>Eukaryota</taxon>
        <taxon>Metazoa</taxon>
        <taxon>Chordata</taxon>
        <taxon>Craniata</taxon>
        <taxon>Vertebrata</taxon>
        <taxon>Euteleostomi</taxon>
        <taxon>Archelosauria</taxon>
        <taxon>Testudinata</taxon>
        <taxon>Testudines</taxon>
        <taxon>Cryptodira</taxon>
        <taxon>Durocryptodira</taxon>
        <taxon>Testudinoidea</taxon>
        <taxon>Geoemydidae</taxon>
        <taxon>Geoemydinae</taxon>
        <taxon>Mauremys</taxon>
    </lineage>
</organism>